<keyword evidence="2" id="KW-1185">Reference proteome</keyword>
<sequence length="1249" mass="140479">MSKRVSIDDELISFCQNESDRRAARNLFDTLKRVRARQNPQWFEPAIKNIRSIKHVALCWLYAAGVGPARGSGRYSAVTKPFDVMAAYDSGVPLDRKLRSVFSQPLTHEAPIIPPRNAPSAVNGTLSRLVGLYSPEESPIRYSHAYLPSDKVSRGNIEEFLIGKGLLTKRQASLDYHVINAAVAYMKGDPQGLERVVGVLTQSSGLFGANDGETLTLDVQKKTLRSWMSSLLFHRGVDYFIVDAFRQLQHGDGKRNAITMPRLHQSLKEQDYHDTSDSRPKGELTALAKSYIFENIILPAIPTLQMHPLSQTPLVGTLEWGYLHIGLSFAINADLDWQVLSHDELSALGMMLETALRSGLMKYAHIKSVILPALLYYVLSHDSTGQKVKYEELFGNREINRSILINYYTACDKLESQRNPETYFFEVMSNYLNRTKLAEEVIRLDCATESIPLAGTIERYKDNHANSRCSDFVGIRSGVNASLPDLNLLFHQQNAEIADAFLLFDKRRILLAFSYLLTDERVFLQEAKITKAKVTFSHRLKPQTVWGYMGRPHYNALMMAENTDLFIVESAYRDAIYALVGHDDAYQFRRIEQNISSLWDLTRTASLKLKHDADIHCAIVAENSKILKAPHDDIDFFAERIGAVHRQRLLTRLNESGYDATLQEQIKDFLLSLIPLHDCISQVIKKNQQAAVMACSADALALIPIMGHGAKLAGRMAFNVGFGARIALRPLLAGTSIRHFLKTHAKIGILRLAEHAFIPASQELNRQFMAQLGVDFLRLFDPGIELTGRIGYSTLKQTSEAALKVGNDLPILNKIALMLRQKLAVSQALSTTHIFCMAHHPVLGRKVPVVRLSGDRFRGKDIYVRVDPESGDPFGLKYTLSADRILQRIPTRMALRLRNLLDQGLGGLGAVTSGRRWQTNGVIAAAEGRETYMDVQLYQHDPATNAVHHENSPADQADSYDQFWRRMYEREKYKPVQFHIRTHGITESEAILFPELGVPLWQESIDATEYERAIALLSPQEKRAVRTWTLIESDGKSYSDGTPNLTKQFQAPINVEINEKLRNGIPFNYEEQQVFTGLISFLSKNIPRQGGSYLRVAEYLDYDAIPWRNRIAVGDIVTNYPQFMSVSADSQFARLFVEQAAEDGPWQANAMAAVILYRFDNAQKCTPLLPMAASTVIHEVEYLYPPASFFRVKGISIATGISEFLHPKIRIGVILEEIEGIPLAAKNLFTGALKQYRLPSLYSTAVHPA</sequence>
<dbReference type="Proteomes" id="UP000305202">
    <property type="component" value="Unassembled WGS sequence"/>
</dbReference>
<dbReference type="EMBL" id="SZPQ01000014">
    <property type="protein sequence ID" value="TKI06291.1"/>
    <property type="molecule type" value="Genomic_DNA"/>
</dbReference>
<evidence type="ECO:0000313" key="2">
    <source>
        <dbReference type="Proteomes" id="UP000305202"/>
    </source>
</evidence>
<gene>
    <name evidence="1" type="ORF">FCN80_10645</name>
</gene>
<proteinExistence type="predicted"/>
<evidence type="ECO:0000313" key="1">
    <source>
        <dbReference type="EMBL" id="TKI06291.1"/>
    </source>
</evidence>
<accession>A0ABY2SLB1</accession>
<protein>
    <submittedName>
        <fullName evidence="1">Uncharacterized protein</fullName>
    </submittedName>
</protein>
<comment type="caution">
    <text evidence="1">The sequence shown here is derived from an EMBL/GenBank/DDBJ whole genome shotgun (WGS) entry which is preliminary data.</text>
</comment>
<organism evidence="1 2">
    <name type="scientific">Martelella alba</name>
    <dbReference type="NCBI Taxonomy" id="2590451"/>
    <lineage>
        <taxon>Bacteria</taxon>
        <taxon>Pseudomonadati</taxon>
        <taxon>Pseudomonadota</taxon>
        <taxon>Alphaproteobacteria</taxon>
        <taxon>Hyphomicrobiales</taxon>
        <taxon>Aurantimonadaceae</taxon>
        <taxon>Martelella</taxon>
    </lineage>
</organism>
<reference evidence="1 2" key="1">
    <citation type="submission" date="2019-04" db="EMBL/GenBank/DDBJ databases">
        <authorList>
            <person name="Li M."/>
            <person name="Gao C."/>
        </authorList>
    </citation>
    <scope>NUCLEOTIDE SEQUENCE [LARGE SCALE GENOMIC DNA]</scope>
    <source>
        <strain evidence="1 2">BGMRC 2031</strain>
    </source>
</reference>
<dbReference type="RefSeq" id="WP_136990138.1">
    <property type="nucleotide sequence ID" value="NZ_SZPQ01000014.1"/>
</dbReference>
<name>A0ABY2SLB1_9HYPH</name>